<dbReference type="PANTHER" id="PTHR46268:SF15">
    <property type="entry name" value="UNIVERSAL STRESS PROTEIN HP_0031"/>
    <property type="match status" value="1"/>
</dbReference>
<dbReference type="InterPro" id="IPR006016">
    <property type="entry name" value="UspA"/>
</dbReference>
<dbReference type="InterPro" id="IPR006015">
    <property type="entry name" value="Universal_stress_UspA"/>
</dbReference>
<evidence type="ECO:0000259" key="3">
    <source>
        <dbReference type="Pfam" id="PF00582"/>
    </source>
</evidence>
<dbReference type="OrthoDB" id="8547832at2"/>
<geneLocation type="plasmid" evidence="5">
    <name>polga1</name>
</geneLocation>
<comment type="subcellular location">
    <subcellularLocation>
        <location evidence="2">Cytoplasm</location>
    </subcellularLocation>
</comment>
<reference evidence="4 5" key="1">
    <citation type="journal article" date="2016" name="Gene">
        <title>PacBio SMRT assembly of a complex multi-replicon genome reveals chlorocatechol degradative operon in a region of genome plasticity.</title>
        <authorList>
            <person name="Ricker N."/>
            <person name="Shen S.Y."/>
            <person name="Goordial J."/>
            <person name="Jin S."/>
            <person name="Fulthorpe R.R."/>
        </authorList>
    </citation>
    <scope>NUCLEOTIDE SEQUENCE [LARGE SCALE GENOMIC DNA]</scope>
    <source>
        <strain evidence="4 5">OLGA172</strain>
        <plasmid evidence="5">polga1</plasmid>
    </source>
</reference>
<evidence type="ECO:0000313" key="5">
    <source>
        <dbReference type="Proteomes" id="UP000076852"/>
    </source>
</evidence>
<protein>
    <recommendedName>
        <fullName evidence="2">Universal stress protein</fullName>
    </recommendedName>
</protein>
<dbReference type="KEGG" id="buz:AYM40_36655"/>
<keyword evidence="2" id="KW-0963">Cytoplasm</keyword>
<accession>A0A167WP64</accession>
<proteinExistence type="inferred from homology"/>
<dbReference type="CDD" id="cd00293">
    <property type="entry name" value="USP-like"/>
    <property type="match status" value="1"/>
</dbReference>
<name>A0A167WP64_9BURK</name>
<dbReference type="Pfam" id="PF00582">
    <property type="entry name" value="Usp"/>
    <property type="match status" value="1"/>
</dbReference>
<dbReference type="AlphaFoldDB" id="A0A167WP64"/>
<comment type="similarity">
    <text evidence="1 2">Belongs to the universal stress protein A family.</text>
</comment>
<evidence type="ECO:0000256" key="2">
    <source>
        <dbReference type="PIRNR" id="PIRNR006276"/>
    </source>
</evidence>
<keyword evidence="5" id="KW-1185">Reference proteome</keyword>
<dbReference type="Proteomes" id="UP000076852">
    <property type="component" value="Plasmid pOLGA1"/>
</dbReference>
<dbReference type="PANTHER" id="PTHR46268">
    <property type="entry name" value="STRESS RESPONSE PROTEIN NHAX"/>
    <property type="match status" value="1"/>
</dbReference>
<dbReference type="InterPro" id="IPR014729">
    <property type="entry name" value="Rossmann-like_a/b/a_fold"/>
</dbReference>
<dbReference type="EMBL" id="CP014580">
    <property type="protein sequence ID" value="ANB77947.1"/>
    <property type="molecule type" value="Genomic_DNA"/>
</dbReference>
<evidence type="ECO:0000313" key="4">
    <source>
        <dbReference type="EMBL" id="ANB77947.1"/>
    </source>
</evidence>
<dbReference type="Gene3D" id="3.40.50.620">
    <property type="entry name" value="HUPs"/>
    <property type="match status" value="1"/>
</dbReference>
<keyword evidence="4" id="KW-0614">Plasmid</keyword>
<dbReference type="PRINTS" id="PR01438">
    <property type="entry name" value="UNVRSLSTRESS"/>
</dbReference>
<organism evidence="4 5">
    <name type="scientific">Paraburkholderia phytofirmans OLGA172</name>
    <dbReference type="NCBI Taxonomy" id="1417228"/>
    <lineage>
        <taxon>Bacteria</taxon>
        <taxon>Pseudomonadati</taxon>
        <taxon>Pseudomonadota</taxon>
        <taxon>Betaproteobacteria</taxon>
        <taxon>Burkholderiales</taxon>
        <taxon>Burkholderiaceae</taxon>
        <taxon>Paraburkholderia</taxon>
    </lineage>
</organism>
<feature type="domain" description="UspA" evidence="3">
    <location>
        <begin position="1"/>
        <end position="146"/>
    </location>
</feature>
<sequence length="158" mass="17053">MYRRILVAIDGRQAAKLALEEALKIAQAAQATVVVIFVAEHAAQMVDVGTGLVEEQATGTAAAEAAMATLEDARALFEQCNVRGITRTIDAYGEDIVTVLCRVAEECETDLVVMGTHGRHGIGRVLLGSVAEAFLRRAGMPVLLVRRERDMDEIPSYL</sequence>
<gene>
    <name evidence="4" type="ORF">AYM40_36655</name>
</gene>
<dbReference type="PIRSF" id="PIRSF006276">
    <property type="entry name" value="UspA"/>
    <property type="match status" value="1"/>
</dbReference>
<dbReference type="SUPFAM" id="SSF52402">
    <property type="entry name" value="Adenine nucleotide alpha hydrolases-like"/>
    <property type="match status" value="1"/>
</dbReference>
<evidence type="ECO:0000256" key="1">
    <source>
        <dbReference type="ARBA" id="ARBA00008791"/>
    </source>
</evidence>
<dbReference type="GO" id="GO:0005737">
    <property type="term" value="C:cytoplasm"/>
    <property type="evidence" value="ECO:0007669"/>
    <property type="project" value="UniProtKB-SubCell"/>
</dbReference>